<dbReference type="EMBL" id="RBNI01018775">
    <property type="protein sequence ID" value="RUO97029.1"/>
    <property type="molecule type" value="Genomic_DNA"/>
</dbReference>
<dbReference type="Proteomes" id="UP000268093">
    <property type="component" value="Unassembled WGS sequence"/>
</dbReference>
<dbReference type="GO" id="GO:0031593">
    <property type="term" value="F:polyubiquitin modification-dependent protein binding"/>
    <property type="evidence" value="ECO:0007669"/>
    <property type="project" value="TreeGrafter"/>
</dbReference>
<gene>
    <name evidence="5" type="ORF">BC936DRAFT_141090</name>
</gene>
<dbReference type="PROSITE" id="PS50030">
    <property type="entry name" value="UBA"/>
    <property type="match status" value="1"/>
</dbReference>
<evidence type="ECO:0000256" key="2">
    <source>
        <dbReference type="SAM" id="MobiDB-lite"/>
    </source>
</evidence>
<dbReference type="PANTHER" id="PTHR10677:SF3">
    <property type="entry name" value="FI07626P-RELATED"/>
    <property type="match status" value="1"/>
</dbReference>
<dbReference type="SUPFAM" id="SSF46934">
    <property type="entry name" value="UBA-like"/>
    <property type="match status" value="1"/>
</dbReference>
<feature type="region of interest" description="Disordered" evidence="2">
    <location>
        <begin position="517"/>
        <end position="539"/>
    </location>
</feature>
<dbReference type="SMART" id="SM00165">
    <property type="entry name" value="UBA"/>
    <property type="match status" value="1"/>
</dbReference>
<name>A0A433A2X3_9FUNG</name>
<dbReference type="Gene3D" id="3.10.20.90">
    <property type="entry name" value="Phosphatidylinositol 3-kinase Catalytic Subunit, Chain A, domain 1"/>
    <property type="match status" value="1"/>
</dbReference>
<dbReference type="Gene3D" id="1.10.8.10">
    <property type="entry name" value="DNA helicase RuvA subunit, C-terminal domain"/>
    <property type="match status" value="1"/>
</dbReference>
<dbReference type="OrthoDB" id="267397at2759"/>
<feature type="compositionally biased region" description="Low complexity" evidence="2">
    <location>
        <begin position="456"/>
        <end position="489"/>
    </location>
</feature>
<dbReference type="InterPro" id="IPR015496">
    <property type="entry name" value="Ubiquilin"/>
</dbReference>
<accession>A0A433A2X3</accession>
<dbReference type="CDD" id="cd14399">
    <property type="entry name" value="UBA_PLICs"/>
    <property type="match status" value="1"/>
</dbReference>
<dbReference type="InterPro" id="IPR009060">
    <property type="entry name" value="UBA-like_sf"/>
</dbReference>
<dbReference type="Pfam" id="PF23195">
    <property type="entry name" value="UBQLN1"/>
    <property type="match status" value="1"/>
</dbReference>
<comment type="caution">
    <text evidence="5">The sequence shown here is derived from an EMBL/GenBank/DDBJ whole genome shotgun (WGS) entry which is preliminary data.</text>
</comment>
<dbReference type="InterPro" id="IPR006636">
    <property type="entry name" value="STI1_HS-bd"/>
</dbReference>
<dbReference type="PROSITE" id="PS50053">
    <property type="entry name" value="UBIQUITIN_2"/>
    <property type="match status" value="1"/>
</dbReference>
<dbReference type="FunFam" id="1.10.8.10:FF:000079">
    <property type="entry name" value="Ubiquitin family protein"/>
    <property type="match status" value="1"/>
</dbReference>
<dbReference type="Gene3D" id="1.10.260.100">
    <property type="match status" value="1"/>
</dbReference>
<sequence>MDTTKTQENSCIKIKVRPSTGPVFEISLDPAQTTVQELKEKLSARVQTIRADEMRLVYSGRVLKDEEPCEFYSKCYLAQARATTLTRYSDGFTRGHGSFLEPLLRLFKTISCAHCGKQLLDHVFKYYARRCKDQRIRNYILPLQHSGIKEGHTIHLVKTAANKAQEQATVRPTSPTATTAATAQSGATAPSGAPVSVQPTSFGASPLGASPFGGPSPFGGANSFGGASPFGSATGIGGAGGLSGGMPNVDPEMMRQMMESPFMQSILNNPALDFFGIAELMRSMMMSNPQIRSMIERNPEVGHIINDPAFLRQSIQMMRNPELMREMQRNNDRALSNIEAIPGGFNHLRRMYHSLQEVGIIPMESAARPREASSDEVANERLAQRLGVARPPDNQINTQALPNPWAPPAPNSNTSANAGLPAANPFVGLLGSGSGIGAPAFNPFAFPPSFSSAPTASAFTTPTADTNTPTSTTTPPTSSAATPSSPTSAGGVGSSAPPTPFWMNPDFINVSMRLQQAMQQSMANPQANPQQPMQQQQQQPLNPLWNPFLMPSPMFGFPPYANTAASLAPAASAQPLEPPETRFRTQLQTLEEMGFVERDTNLRALLATGGDVNAAIEYLLSNNL</sequence>
<feature type="domain" description="Ubiquitin-like" evidence="4">
    <location>
        <begin position="32"/>
        <end position="68"/>
    </location>
</feature>
<evidence type="ECO:0000259" key="3">
    <source>
        <dbReference type="PROSITE" id="PS50030"/>
    </source>
</evidence>
<dbReference type="InterPro" id="IPR015940">
    <property type="entry name" value="UBA"/>
</dbReference>
<dbReference type="SMART" id="SM00727">
    <property type="entry name" value="STI1"/>
    <property type="match status" value="1"/>
</dbReference>
<feature type="region of interest" description="Disordered" evidence="2">
    <location>
        <begin position="456"/>
        <end position="500"/>
    </location>
</feature>
<proteinExistence type="predicted"/>
<reference evidence="5 6" key="1">
    <citation type="journal article" date="2018" name="New Phytol.">
        <title>Phylogenomics of Endogonaceae and evolution of mycorrhizas within Mucoromycota.</title>
        <authorList>
            <person name="Chang Y."/>
            <person name="Desiro A."/>
            <person name="Na H."/>
            <person name="Sandor L."/>
            <person name="Lipzen A."/>
            <person name="Clum A."/>
            <person name="Barry K."/>
            <person name="Grigoriev I.V."/>
            <person name="Martin F.M."/>
            <person name="Stajich J.E."/>
            <person name="Smith M.E."/>
            <person name="Bonito G."/>
            <person name="Spatafora J.W."/>
        </authorList>
    </citation>
    <scope>NUCLEOTIDE SEQUENCE [LARGE SCALE GENOMIC DNA]</scope>
    <source>
        <strain evidence="5 6">GMNB39</strain>
    </source>
</reference>
<dbReference type="GO" id="GO:0005829">
    <property type="term" value="C:cytosol"/>
    <property type="evidence" value="ECO:0007669"/>
    <property type="project" value="TreeGrafter"/>
</dbReference>
<evidence type="ECO:0000313" key="6">
    <source>
        <dbReference type="Proteomes" id="UP000268093"/>
    </source>
</evidence>
<dbReference type="SUPFAM" id="SSF54236">
    <property type="entry name" value="Ubiquitin-like"/>
    <property type="match status" value="1"/>
</dbReference>
<organism evidence="5 6">
    <name type="scientific">Jimgerdemannia flammicorona</name>
    <dbReference type="NCBI Taxonomy" id="994334"/>
    <lineage>
        <taxon>Eukaryota</taxon>
        <taxon>Fungi</taxon>
        <taxon>Fungi incertae sedis</taxon>
        <taxon>Mucoromycota</taxon>
        <taxon>Mucoromycotina</taxon>
        <taxon>Endogonomycetes</taxon>
        <taxon>Endogonales</taxon>
        <taxon>Endogonaceae</taxon>
        <taxon>Jimgerdemannia</taxon>
    </lineage>
</organism>
<dbReference type="Pfam" id="PF00627">
    <property type="entry name" value="UBA"/>
    <property type="match status" value="1"/>
</dbReference>
<dbReference type="InterPro" id="IPR000626">
    <property type="entry name" value="Ubiquitin-like_dom"/>
</dbReference>
<keyword evidence="6" id="KW-1185">Reference proteome</keyword>
<dbReference type="PANTHER" id="PTHR10677">
    <property type="entry name" value="UBIQUILIN"/>
    <property type="match status" value="1"/>
</dbReference>
<dbReference type="AlphaFoldDB" id="A0A433A2X3"/>
<evidence type="ECO:0000259" key="4">
    <source>
        <dbReference type="PROSITE" id="PS50053"/>
    </source>
</evidence>
<feature type="domain" description="UBA" evidence="3">
    <location>
        <begin position="577"/>
        <end position="622"/>
    </location>
</feature>
<feature type="region of interest" description="Disordered" evidence="2">
    <location>
        <begin position="165"/>
        <end position="200"/>
    </location>
</feature>
<dbReference type="Pfam" id="PF00240">
    <property type="entry name" value="ubiquitin"/>
    <property type="match status" value="1"/>
</dbReference>
<protein>
    <recommendedName>
        <fullName evidence="1">Ubiquilin</fullName>
    </recommendedName>
</protein>
<feature type="region of interest" description="Disordered" evidence="2">
    <location>
        <begin position="385"/>
        <end position="417"/>
    </location>
</feature>
<evidence type="ECO:0000313" key="5">
    <source>
        <dbReference type="EMBL" id="RUO97029.1"/>
    </source>
</evidence>
<dbReference type="InterPro" id="IPR029071">
    <property type="entry name" value="Ubiquitin-like_domsf"/>
</dbReference>
<dbReference type="GO" id="GO:0006511">
    <property type="term" value="P:ubiquitin-dependent protein catabolic process"/>
    <property type="evidence" value="ECO:0007669"/>
    <property type="project" value="TreeGrafter"/>
</dbReference>
<feature type="compositionally biased region" description="Low complexity" evidence="2">
    <location>
        <begin position="172"/>
        <end position="194"/>
    </location>
</feature>
<dbReference type="FunFam" id="1.10.260.100:FF:000001">
    <property type="entry name" value="Ubiquilin 1"/>
    <property type="match status" value="1"/>
</dbReference>
<feature type="compositionally biased region" description="Low complexity" evidence="2">
    <location>
        <begin position="519"/>
        <end position="539"/>
    </location>
</feature>
<evidence type="ECO:0000256" key="1">
    <source>
        <dbReference type="ARBA" id="ARBA00071717"/>
    </source>
</evidence>